<protein>
    <recommendedName>
        <fullName evidence="2">Glycosyltransferase</fullName>
    </recommendedName>
</protein>
<evidence type="ECO:0000313" key="1">
    <source>
        <dbReference type="EMBL" id="QHU35432.1"/>
    </source>
</evidence>
<proteinExistence type="predicted"/>
<sequence length="252" mass="29939">MSYKIGILIPSTTKGLENCNSYKDTLFYKLFLKSFIKTYDKKYRGKDILYTIYVVVDDDDKIYSNKEEVGKILSFINLVNNVSIEFLSGTGIEKGWVTKMWNRAFKHAYDDGCDYFYQCGDDIEFLDKQWVVECIKVMEKHHGYGITGPLDWGREQFNMVHNCRGKFILTQTFVSRKHMEIFGFYFPEEIKNWFCDDWITNIYVVKDKYWKITKRIFNKGGEPRYNPEGRGGDFKRMTNKCIELVNKYNSYL</sequence>
<reference evidence="1" key="1">
    <citation type="journal article" date="2020" name="Nature">
        <title>Giant virus diversity and host interactions through global metagenomics.</title>
        <authorList>
            <person name="Schulz F."/>
            <person name="Roux S."/>
            <person name="Paez-Espino D."/>
            <person name="Jungbluth S."/>
            <person name="Walsh D.A."/>
            <person name="Denef V.J."/>
            <person name="McMahon K.D."/>
            <person name="Konstantinidis K.T."/>
            <person name="Eloe-Fadrosh E.A."/>
            <person name="Kyrpides N.C."/>
            <person name="Woyke T."/>
        </authorList>
    </citation>
    <scope>NUCLEOTIDE SEQUENCE</scope>
    <source>
        <strain evidence="1">GVMAG-S-1017745-26</strain>
    </source>
</reference>
<dbReference type="AlphaFoldDB" id="A0A6C0M1P0"/>
<dbReference type="SUPFAM" id="SSF53448">
    <property type="entry name" value="Nucleotide-diphospho-sugar transferases"/>
    <property type="match status" value="1"/>
</dbReference>
<dbReference type="EMBL" id="MN740592">
    <property type="protein sequence ID" value="QHU35432.1"/>
    <property type="molecule type" value="Genomic_DNA"/>
</dbReference>
<name>A0A6C0M1P0_9ZZZZ</name>
<accession>A0A6C0M1P0</accession>
<evidence type="ECO:0008006" key="2">
    <source>
        <dbReference type="Google" id="ProtNLM"/>
    </source>
</evidence>
<organism evidence="1">
    <name type="scientific">viral metagenome</name>
    <dbReference type="NCBI Taxonomy" id="1070528"/>
    <lineage>
        <taxon>unclassified sequences</taxon>
        <taxon>metagenomes</taxon>
        <taxon>organismal metagenomes</taxon>
    </lineage>
</organism>
<dbReference type="InterPro" id="IPR029044">
    <property type="entry name" value="Nucleotide-diphossugar_trans"/>
</dbReference>